<dbReference type="PANTHER" id="PTHR42850:SF2">
    <property type="entry name" value="BLL5683 PROTEIN"/>
    <property type="match status" value="1"/>
</dbReference>
<dbReference type="InterPro" id="IPR024654">
    <property type="entry name" value="Calcineurin-like_PHP_lpxH"/>
</dbReference>
<dbReference type="STRING" id="661478.OP10G_2920"/>
<comment type="similarity">
    <text evidence="1 2">Belongs to the metallophosphoesterase superfamily. YfcE family.</text>
</comment>
<dbReference type="KEGG" id="fgi:OP10G_2920"/>
<evidence type="ECO:0000259" key="3">
    <source>
        <dbReference type="Pfam" id="PF12850"/>
    </source>
</evidence>
<dbReference type="PIRSF" id="PIRSF000883">
    <property type="entry name" value="Pesterase_MJ0912"/>
    <property type="match status" value="1"/>
</dbReference>
<evidence type="ECO:0000313" key="5">
    <source>
        <dbReference type="Proteomes" id="UP000027982"/>
    </source>
</evidence>
<accession>A0A068NRV3</accession>
<dbReference type="GO" id="GO:0005737">
    <property type="term" value="C:cytoplasm"/>
    <property type="evidence" value="ECO:0007669"/>
    <property type="project" value="TreeGrafter"/>
</dbReference>
<dbReference type="InterPro" id="IPR000979">
    <property type="entry name" value="Phosphodiesterase_MJ0936/Vps29"/>
</dbReference>
<feature type="domain" description="Calcineurin-like phosphoesterase" evidence="3">
    <location>
        <begin position="12"/>
        <end position="213"/>
    </location>
</feature>
<comment type="cofactor">
    <cofactor evidence="2">
        <name>a divalent metal cation</name>
        <dbReference type="ChEBI" id="CHEBI:60240"/>
    </cofactor>
</comment>
<dbReference type="NCBIfam" id="TIGR00040">
    <property type="entry name" value="yfcE"/>
    <property type="match status" value="1"/>
</dbReference>
<dbReference type="GO" id="GO:0046872">
    <property type="term" value="F:metal ion binding"/>
    <property type="evidence" value="ECO:0007669"/>
    <property type="project" value="UniProtKB-KW"/>
</dbReference>
<dbReference type="Proteomes" id="UP000027982">
    <property type="component" value="Chromosome"/>
</dbReference>
<proteinExistence type="inferred from homology"/>
<dbReference type="HOGENOM" id="CLU_074761_0_1_0"/>
<keyword evidence="2" id="KW-0479">Metal-binding</keyword>
<dbReference type="AlphaFoldDB" id="A0A068NRV3"/>
<dbReference type="eggNOG" id="COG0639">
    <property type="taxonomic scope" value="Bacteria"/>
</dbReference>
<dbReference type="Pfam" id="PF12850">
    <property type="entry name" value="Metallophos_2"/>
    <property type="match status" value="1"/>
</dbReference>
<gene>
    <name evidence="4" type="ORF">OP10G_2920</name>
</gene>
<dbReference type="InterPro" id="IPR050126">
    <property type="entry name" value="Ap4A_hydrolase"/>
</dbReference>
<dbReference type="Gene3D" id="3.60.21.10">
    <property type="match status" value="1"/>
</dbReference>
<dbReference type="InterPro" id="IPR029052">
    <property type="entry name" value="Metallo-depent_PP-like"/>
</dbReference>
<name>A0A068NRV3_FIMGI</name>
<dbReference type="EC" id="3.1.4.-" evidence="2"/>
<organism evidence="4 5">
    <name type="scientific">Fimbriimonas ginsengisoli Gsoil 348</name>
    <dbReference type="NCBI Taxonomy" id="661478"/>
    <lineage>
        <taxon>Bacteria</taxon>
        <taxon>Bacillati</taxon>
        <taxon>Armatimonadota</taxon>
        <taxon>Fimbriimonadia</taxon>
        <taxon>Fimbriimonadales</taxon>
        <taxon>Fimbriimonadaceae</taxon>
        <taxon>Fimbriimonas</taxon>
    </lineage>
</organism>
<dbReference type="InterPro" id="IPR011152">
    <property type="entry name" value="Pesterase_MJ0912"/>
</dbReference>
<reference evidence="4 5" key="1">
    <citation type="journal article" date="2014" name="PLoS ONE">
        <title>The first complete genome sequence of the class fimbriimonadia in the phylum armatimonadetes.</title>
        <authorList>
            <person name="Hu Z.Y."/>
            <person name="Wang Y.Z."/>
            <person name="Im W.T."/>
            <person name="Wang S.Y."/>
            <person name="Zhao G.P."/>
            <person name="Zheng H.J."/>
            <person name="Quan Z.X."/>
        </authorList>
    </citation>
    <scope>NUCLEOTIDE SEQUENCE [LARGE SCALE GENOMIC DNA]</scope>
    <source>
        <strain evidence="4">Gsoil 348</strain>
    </source>
</reference>
<protein>
    <recommendedName>
        <fullName evidence="2">Phosphoesterase</fullName>
        <ecNumber evidence="2">3.1.4.-</ecNumber>
    </recommendedName>
</protein>
<dbReference type="EMBL" id="CP007139">
    <property type="protein sequence ID" value="AIE86288.1"/>
    <property type="molecule type" value="Genomic_DNA"/>
</dbReference>
<evidence type="ECO:0000256" key="1">
    <source>
        <dbReference type="ARBA" id="ARBA00008950"/>
    </source>
</evidence>
<dbReference type="PANTHER" id="PTHR42850">
    <property type="entry name" value="METALLOPHOSPHOESTERASE"/>
    <property type="match status" value="1"/>
</dbReference>
<sequence>MRLRGRLLMKTRLAIFSDIHANLPATQAVRAHIESAGYDAVYCLGDLGGYASQPNEVQDEVMAMGCPTILGNYDEGVGFEKENCGCHYVKPFDIEMSNVSFLWTREHTAPERKAWLRELPREIRLVVNGLRVLLCHGSPRETTEYLFENRSDGYLRQFTSGGKADAQADVIVFGHTHVPFHREVDGVHFINTGSVGRPKDGDARAGYCALTLDAESVTSEQIRVDYDVELACSRLVEAGLPEYFAEYLRTGGQVASK</sequence>
<dbReference type="SUPFAM" id="SSF56300">
    <property type="entry name" value="Metallo-dependent phosphatases"/>
    <property type="match status" value="1"/>
</dbReference>
<dbReference type="GO" id="GO:0016791">
    <property type="term" value="F:phosphatase activity"/>
    <property type="evidence" value="ECO:0007669"/>
    <property type="project" value="TreeGrafter"/>
</dbReference>
<evidence type="ECO:0000313" key="4">
    <source>
        <dbReference type="EMBL" id="AIE86288.1"/>
    </source>
</evidence>
<evidence type="ECO:0000256" key="2">
    <source>
        <dbReference type="RuleBase" id="RU362039"/>
    </source>
</evidence>
<keyword evidence="5" id="KW-1185">Reference proteome</keyword>